<dbReference type="InterPro" id="IPR009081">
    <property type="entry name" value="PP-bd_ACP"/>
</dbReference>
<dbReference type="PROSITE" id="PS50075">
    <property type="entry name" value="CARRIER"/>
    <property type="match status" value="3"/>
</dbReference>
<dbReference type="InterPro" id="IPR023213">
    <property type="entry name" value="CAT-like_dom_sf"/>
</dbReference>
<keyword evidence="2" id="KW-0596">Phosphopantetheine</keyword>
<dbReference type="InterPro" id="IPR000873">
    <property type="entry name" value="AMP-dep_synth/lig_dom"/>
</dbReference>
<dbReference type="PANTHER" id="PTHR45527">
    <property type="entry name" value="NONRIBOSOMAL PEPTIDE SYNTHETASE"/>
    <property type="match status" value="1"/>
</dbReference>
<evidence type="ECO:0000256" key="2">
    <source>
        <dbReference type="ARBA" id="ARBA00022450"/>
    </source>
</evidence>
<dbReference type="SUPFAM" id="SSF47336">
    <property type="entry name" value="ACP-like"/>
    <property type="match status" value="3"/>
</dbReference>
<dbReference type="PANTHER" id="PTHR45527:SF1">
    <property type="entry name" value="FATTY ACID SYNTHASE"/>
    <property type="match status" value="1"/>
</dbReference>
<dbReference type="Pfam" id="PF00501">
    <property type="entry name" value="AMP-binding"/>
    <property type="match status" value="3"/>
</dbReference>
<accession>A0ABW5EA78</accession>
<dbReference type="InterPro" id="IPR001242">
    <property type="entry name" value="Condensation_dom"/>
</dbReference>
<dbReference type="Gene3D" id="3.40.50.1820">
    <property type="entry name" value="alpha/beta hydrolase"/>
    <property type="match status" value="1"/>
</dbReference>
<organism evidence="6 7">
    <name type="scientific">Microbulbifer halophilus</name>
    <dbReference type="NCBI Taxonomy" id="453963"/>
    <lineage>
        <taxon>Bacteria</taxon>
        <taxon>Pseudomonadati</taxon>
        <taxon>Pseudomonadota</taxon>
        <taxon>Gammaproteobacteria</taxon>
        <taxon>Cellvibrionales</taxon>
        <taxon>Microbulbiferaceae</taxon>
        <taxon>Microbulbifer</taxon>
    </lineage>
</organism>
<dbReference type="Gene3D" id="3.40.50.980">
    <property type="match status" value="6"/>
</dbReference>
<dbReference type="Pfam" id="PF00550">
    <property type="entry name" value="PP-binding"/>
    <property type="match status" value="3"/>
</dbReference>
<dbReference type="NCBIfam" id="NF003417">
    <property type="entry name" value="PRK04813.1"/>
    <property type="match status" value="3"/>
</dbReference>
<dbReference type="InterPro" id="IPR020845">
    <property type="entry name" value="AMP-binding_CS"/>
</dbReference>
<dbReference type="Gene3D" id="1.10.1200.10">
    <property type="entry name" value="ACP-like"/>
    <property type="match status" value="2"/>
</dbReference>
<dbReference type="Gene3D" id="3.30.559.10">
    <property type="entry name" value="Chloramphenicol acetyltransferase-like domain"/>
    <property type="match status" value="3"/>
</dbReference>
<sequence>MSDKAKSISRNIESIYPLAPMQQGLLFHSLMHPDKGMYLLQYRHVMEMADLDLALFREAWEKVVERHELLRTSFVWQKQKRPLQVVHRRVELPVEYRDWSHLDPDTQERRLEELLREERERGFDFTRPPLMRVRLFRLAPDTYQFVRSYHHILMDAWCFSIIMMDFLGHYRALCRGESLQLPKPRPYRDFIRWLEQKNPEDHRAFWQGRLADFDEPTPLGIERPGLDAPEPVVDCVHRLSAEQTAQLQRVAGRVNITLNTLVQGAWALLLSRYSGNSDVLFGVTVAGRPAELAGMESIVGLFINTLPLRWRVRGDEAPGPWLQALQRENLALREHETVSLAQIQQWSQVDGELFHSLFVFENAPMDAGLNRENLEFVVRDAANRTHTNYPLTAVVIPGERLHLQITYQTDRFAGPPVERMLEHFTALLLRLGESLEAERDTRLAELPMLAGGERQRQLRDWAPGPRMPLGADYVARLEERAQRHPQRVALRYRDCSLSYGELNTRANLLAEQLIDRGVGPDRLVALLDERGPALVVAIVAVLKAGGAWMPLDPAHPPQRLAAVLAQGRPALLLCGREFESLEIPNAPARLVFDLEAQPLRDCENPRVAVSPANLAYVIFTSGSTGTPKGAMVTREGMLNNMLGKTPGLALAGGDVIAQTASQCFDISVWQCLTGAILGAQTEILPDCVAQDPQALVEAVRERGITILEIVPSLMQGILDSAGEAADLASLRWLLPTGEALPPVLARRWSERFPRVPMMNAYGPAECSDDVAFHPLAGRLPDSAHNVPIGRATLNNRLYLLNDRLELLPEGAVGEICVAGTGVGRGYLGEPARTAAAFVPDPFAADGSRLYRTGDLARLLPGGELEYVGRADHQVKVRGYRIEPGEIESRLHRHPQVREAVVLARRDERRAAVLVAYLVAEPQPEIDQLRRFTAEALPDYMVPAAFVLLPRLPLNANGKVDRKALPAPDFSAQSAAGYRAPRTPLEEQLAEVWRELLGLERVGTGDNFFELGGHSLLATQLIGQLSRQLDREIPLRAVFEHPTVAAMAEWLSEGEGAGDPGPEPGPRPEVLPLSYAQQRMWFLQQLEPESPAYNLPGAVRLLGEVDSHCLRRALQLLVDDHEVLRTRFANRDGAPVQVIEDELKVELPLVDLAEEGDLEVALRGALRADAGAPFELERGPLLRARLYRLGPQEHVLAINCHHIVADGWSLRLMIEAFCGHYRALADGAAPAREPLPLQYADFALWQRRWMQGEECRRQLAYWREQLDGERQPLELPADFPRPERAGWCGGRHSVALPAALAKQVKAFDRQRGRGSFATLLAAFQLLLHRFSGSDDILVGVPVANRHRPAVQPLVGCFVNTLVYRTRLRADESVQALLERVHRQSREAQAHQDLPFDYLVEQLGLERQLSYNPLFQAMFNYLPGMALDRFDLGDLLAEAVDSRPDTAMCDLKLDVHESDSGFELHFEYSSDLFREATVAAMADYYRELLAALVQRPQMPCGELSLPADRGAVLRGAGSPVEGWLQRFRRCAAGAPEQIALAAGDSALDYGELDRITDRWAGALRGRGIGPEDRVALCLERGLSLPMAMVAVLKAGAAYVPLDPAQPAQRNREILAQAAPTLLLCDDGAIGAARPGAAAGRDPNPPVPTAALSELEGESHSVGAAARPSAHGRDPSPEHLAYLLYTSGSTGRPKGVAITRGNLANLLAELDRRLELGAGDRVLALTTCTFDIAVVELLAPLAAGATAVLADRHQARDPAAIDRLLERHKITVVQATPASWRLLVSHSRRPWNGIRAIAGGEALPGALAGAIVERGAALINGYGPTEATVYASFQAVQPEDVPLQVPIGNPVANSACYVLDDQLRPVPPGAAGELYLAGGGLGRGYFGAPALTAVAFLPDPFSPVPGARMYRTGDRVRVAGGALEYLGRRDFQVKLRGFRIELGEIEAVLETHPGVEAAAAAVFGEGDRARLAAYYSGPGTEAELSQHLAARLPEYMVPAQLVPLAALPQNASGKVDRRALPAPEAPESGSADRAMTPWEQRLAEIWREVLERDSVGPDDDFFALGGHSLLAARVVARLGERHGLQLPLRRVFERPLLSDLAGTLAEGGAVETIPRRGESGPAPMLPTQQRLWFIHRFEGGSRAYNLSLALRLDGELEPRALRAAAVELAERQHSLRSVFAERDGQLLQLLLEPEAAGAPRPPLPCAEEELPGLLGAEAAGEFDLERGPLWRLAVYRLPEGADVLQLTVHHMAADAWSLEILVRELGALYRRHHTGERTALAPLPVQFADVAAWWQGPAGRARIDGQLAYWKKQLAGEPPLLDLPADFPRPAHPSHSGSRHRFPLPPALAERIDETCRREGLTAFVPLVAAWQLLLSRYSGQRDLWLGVPVAQRHHGHTEQLIGYFATTQVLRCSLAPRQPVEALWQQVRRTLLDAQQHQDVPFEELVDALAVERDPSRPPLFQALFNLIQLPVDEAGEFGGLPARRLAVENDFVLGDIALQVERIGEGWHCTLEYSTELFLPATAARYGQHYLRLLEAMLAQPEARLCQLALEREMPAAQWNRTDVPLDWRRGDLVGRFEQQAASSPDAVAAESRDWSLSYRELNRRANRLAHWLRQRGTGRDRLVAVHLERGSHLLPALLAVQKVGAAYVPLDPSHPAERLAAIAAHARPALCLTESTLPEIAGESVALDRLCLEDQPDSDPQPAWHPEQLAYVIYTSGSTGRPKGVQISRANFANFLCAMERRLPLEAGDCWLATTTCAFDMSKPELFLPLVRGARVRLVTPKLATDGAALFEELQKASVFQGTPASWQLLLAHRDSGWPAIRGLIGGEAVPGELADRLRRLGVRLTAMYGPTETTVWSTAQPVDGGQGGVVPIGSALANTRCYLLDDCLQPVPPGATGELYIAGDGVARGYRAAAGLTAGAFLPDPFSGVPGGRMYRTGDLARRRADGTLVCIGRSDFQIKVRGFRIEPGEIESLLREYPGVGDALAMADGQQRLIAWIQADGETDTVALRDYLKRRLPAYMVPFALVPVARFPLNSNGKIDRRALPRPQEQDLASSAYVPPATPVQERLAEIWGELLGLPRVGIGDSFFELGGHSLLAMRLIGRVEREFGVRPDLRALFEAPTIAALAQQVEAAGGRAREELDTMSQLLAEFEE</sequence>
<dbReference type="InterPro" id="IPR020806">
    <property type="entry name" value="PKS_PP-bd"/>
</dbReference>
<dbReference type="Gene3D" id="3.30.300.30">
    <property type="match status" value="3"/>
</dbReference>
<dbReference type="Pfam" id="PF00668">
    <property type="entry name" value="Condensation"/>
    <property type="match status" value="3"/>
</dbReference>
<dbReference type="InterPro" id="IPR010071">
    <property type="entry name" value="AA_adenyl_dom"/>
</dbReference>
<dbReference type="InterPro" id="IPR045851">
    <property type="entry name" value="AMP-bd_C_sf"/>
</dbReference>
<dbReference type="Gene3D" id="3.30.559.30">
    <property type="entry name" value="Nonribosomal peptide synthetase, condensation domain"/>
    <property type="match status" value="3"/>
</dbReference>
<dbReference type="SMART" id="SM00823">
    <property type="entry name" value="PKS_PP"/>
    <property type="match status" value="3"/>
</dbReference>
<keyword evidence="7" id="KW-1185">Reference proteome</keyword>
<dbReference type="InterPro" id="IPR006162">
    <property type="entry name" value="Ppantetheine_attach_site"/>
</dbReference>
<comment type="cofactor">
    <cofactor evidence="1">
        <name>pantetheine 4'-phosphate</name>
        <dbReference type="ChEBI" id="CHEBI:47942"/>
    </cofactor>
</comment>
<dbReference type="InterPro" id="IPR029058">
    <property type="entry name" value="AB_hydrolase_fold"/>
</dbReference>
<evidence type="ECO:0000256" key="1">
    <source>
        <dbReference type="ARBA" id="ARBA00001957"/>
    </source>
</evidence>
<dbReference type="Gene3D" id="2.30.38.10">
    <property type="entry name" value="Luciferase, Domain 3"/>
    <property type="match status" value="3"/>
</dbReference>
<evidence type="ECO:0000313" key="6">
    <source>
        <dbReference type="EMBL" id="MFD2309168.1"/>
    </source>
</evidence>
<feature type="domain" description="Carrier" evidence="5">
    <location>
        <begin position="979"/>
        <end position="1054"/>
    </location>
</feature>
<dbReference type="SUPFAM" id="SSF56801">
    <property type="entry name" value="Acetyl-CoA synthetase-like"/>
    <property type="match status" value="3"/>
</dbReference>
<feature type="domain" description="Carrier" evidence="5">
    <location>
        <begin position="3061"/>
        <end position="3136"/>
    </location>
</feature>
<gene>
    <name evidence="6" type="ORF">ACFSKX_01955</name>
</gene>
<proteinExistence type="predicted"/>
<dbReference type="Pfam" id="PF13193">
    <property type="entry name" value="AMP-binding_C"/>
    <property type="match status" value="2"/>
</dbReference>
<protein>
    <submittedName>
        <fullName evidence="6">Non-ribosomal peptide synthetase</fullName>
    </submittedName>
</protein>
<evidence type="ECO:0000256" key="4">
    <source>
        <dbReference type="SAM" id="MobiDB-lite"/>
    </source>
</evidence>
<dbReference type="Proteomes" id="UP001597425">
    <property type="component" value="Unassembled WGS sequence"/>
</dbReference>
<dbReference type="InterPro" id="IPR025110">
    <property type="entry name" value="AMP-bd_C"/>
</dbReference>
<dbReference type="CDD" id="cd19531">
    <property type="entry name" value="LCL_NRPS-like"/>
    <property type="match status" value="2"/>
</dbReference>
<dbReference type="InterPro" id="IPR036736">
    <property type="entry name" value="ACP-like_sf"/>
</dbReference>
<reference evidence="7" key="1">
    <citation type="journal article" date="2019" name="Int. J. Syst. Evol. Microbiol.">
        <title>The Global Catalogue of Microorganisms (GCM) 10K type strain sequencing project: providing services to taxonomists for standard genome sequencing and annotation.</title>
        <authorList>
            <consortium name="The Broad Institute Genomics Platform"/>
            <consortium name="The Broad Institute Genome Sequencing Center for Infectious Disease"/>
            <person name="Wu L."/>
            <person name="Ma J."/>
        </authorList>
    </citation>
    <scope>NUCLEOTIDE SEQUENCE [LARGE SCALE GENOMIC DNA]</scope>
    <source>
        <strain evidence="7">KCTC 12848</strain>
    </source>
</reference>
<dbReference type="NCBIfam" id="TIGR01733">
    <property type="entry name" value="AA-adenyl-dom"/>
    <property type="match status" value="3"/>
</dbReference>
<evidence type="ECO:0000256" key="3">
    <source>
        <dbReference type="ARBA" id="ARBA00022553"/>
    </source>
</evidence>
<keyword evidence="3" id="KW-0597">Phosphoprotein</keyword>
<dbReference type="PROSITE" id="PS00012">
    <property type="entry name" value="PHOSPHOPANTETHEINE"/>
    <property type="match status" value="3"/>
</dbReference>
<dbReference type="RefSeq" id="WP_265722228.1">
    <property type="nucleotide sequence ID" value="NZ_JAPIVK010000020.1"/>
</dbReference>
<name>A0ABW5EA78_9GAMM</name>
<feature type="region of interest" description="Disordered" evidence="4">
    <location>
        <begin position="1631"/>
        <end position="1672"/>
    </location>
</feature>
<evidence type="ECO:0000313" key="7">
    <source>
        <dbReference type="Proteomes" id="UP001597425"/>
    </source>
</evidence>
<comment type="caution">
    <text evidence="6">The sequence shown here is derived from an EMBL/GenBank/DDBJ whole genome shotgun (WGS) entry which is preliminary data.</text>
</comment>
<feature type="domain" description="Carrier" evidence="5">
    <location>
        <begin position="2030"/>
        <end position="2105"/>
    </location>
</feature>
<evidence type="ECO:0000259" key="5">
    <source>
        <dbReference type="PROSITE" id="PS50075"/>
    </source>
</evidence>
<dbReference type="EMBL" id="JBHUJD010000002">
    <property type="protein sequence ID" value="MFD2309168.1"/>
    <property type="molecule type" value="Genomic_DNA"/>
</dbReference>
<dbReference type="SUPFAM" id="SSF52777">
    <property type="entry name" value="CoA-dependent acyltransferases"/>
    <property type="match status" value="6"/>
</dbReference>
<dbReference type="CDD" id="cd05930">
    <property type="entry name" value="A_NRPS"/>
    <property type="match status" value="2"/>
</dbReference>
<dbReference type="CDD" id="cd19543">
    <property type="entry name" value="DCL_NRPS"/>
    <property type="match status" value="1"/>
</dbReference>
<feature type="region of interest" description="Disordered" evidence="4">
    <location>
        <begin position="2010"/>
        <end position="2031"/>
    </location>
</feature>
<dbReference type="PROSITE" id="PS00455">
    <property type="entry name" value="AMP_BINDING"/>
    <property type="match status" value="3"/>
</dbReference>